<accession>A0AAF3EAY3</accession>
<evidence type="ECO:0000256" key="1">
    <source>
        <dbReference type="SAM" id="MobiDB-lite"/>
    </source>
</evidence>
<evidence type="ECO:0000313" key="4">
    <source>
        <dbReference type="WBParaSite" id="MBELARI_LOCUS11088"/>
    </source>
</evidence>
<evidence type="ECO:0000256" key="2">
    <source>
        <dbReference type="SAM" id="SignalP"/>
    </source>
</evidence>
<reference evidence="4" key="1">
    <citation type="submission" date="2024-02" db="UniProtKB">
        <authorList>
            <consortium name="WormBaseParasite"/>
        </authorList>
    </citation>
    <scope>IDENTIFICATION</scope>
</reference>
<organism evidence="3 4">
    <name type="scientific">Mesorhabditis belari</name>
    <dbReference type="NCBI Taxonomy" id="2138241"/>
    <lineage>
        <taxon>Eukaryota</taxon>
        <taxon>Metazoa</taxon>
        <taxon>Ecdysozoa</taxon>
        <taxon>Nematoda</taxon>
        <taxon>Chromadorea</taxon>
        <taxon>Rhabditida</taxon>
        <taxon>Rhabditina</taxon>
        <taxon>Rhabditomorpha</taxon>
        <taxon>Rhabditoidea</taxon>
        <taxon>Rhabditidae</taxon>
        <taxon>Mesorhabditinae</taxon>
        <taxon>Mesorhabditis</taxon>
    </lineage>
</organism>
<keyword evidence="2" id="KW-0732">Signal</keyword>
<feature type="chain" id="PRO_5042065823" evidence="2">
    <location>
        <begin position="20"/>
        <end position="70"/>
    </location>
</feature>
<dbReference type="WBParaSite" id="MBELARI_LOCUS11088">
    <property type="protein sequence ID" value="MBELARI_LOCUS11088"/>
    <property type="gene ID" value="MBELARI_LOCUS11088"/>
</dbReference>
<feature type="region of interest" description="Disordered" evidence="1">
    <location>
        <begin position="31"/>
        <end position="70"/>
    </location>
</feature>
<dbReference type="Proteomes" id="UP000887575">
    <property type="component" value="Unassembled WGS sequence"/>
</dbReference>
<sequence>MRWLFAMFMLCLFIGVVLPINRTPNRRATFLRQSSRRVSSGRFGPSPPAPFFSKPTVMDKDTRPPGIPPT</sequence>
<name>A0AAF3EAY3_9BILA</name>
<evidence type="ECO:0000313" key="3">
    <source>
        <dbReference type="Proteomes" id="UP000887575"/>
    </source>
</evidence>
<keyword evidence="3" id="KW-1185">Reference proteome</keyword>
<feature type="signal peptide" evidence="2">
    <location>
        <begin position="1"/>
        <end position="19"/>
    </location>
</feature>
<protein>
    <submittedName>
        <fullName evidence="4">Uncharacterized protein</fullName>
    </submittedName>
</protein>
<dbReference type="AlphaFoldDB" id="A0AAF3EAY3"/>
<proteinExistence type="predicted"/>